<dbReference type="Proteomes" id="UP000279760">
    <property type="component" value="Chromosome 2"/>
</dbReference>
<feature type="transmembrane region" description="Helical" evidence="1">
    <location>
        <begin position="44"/>
        <end position="62"/>
    </location>
</feature>
<gene>
    <name evidence="2" type="ORF">ECB94_18090</name>
</gene>
<proteinExistence type="predicted"/>
<dbReference type="RefSeq" id="WP_124941305.1">
    <property type="nucleotide sequence ID" value="NZ_CP033578.1"/>
</dbReference>
<keyword evidence="1" id="KW-1133">Transmembrane helix</keyword>
<reference evidence="2 3" key="1">
    <citation type="submission" date="2018-11" db="EMBL/GenBank/DDBJ databases">
        <title>Complete Genome Sequence of Vbrio mediterranei 117-T6: a Potential Pathogen Bacteria Isolated from the Conchocelis of Pyropia.</title>
        <authorList>
            <person name="Liu Q."/>
        </authorList>
    </citation>
    <scope>NUCLEOTIDE SEQUENCE [LARGE SCALE GENOMIC DNA]</scope>
    <source>
        <strain evidence="2 3">117-T6</strain>
    </source>
</reference>
<feature type="transmembrane region" description="Helical" evidence="1">
    <location>
        <begin position="12"/>
        <end position="32"/>
    </location>
</feature>
<sequence>MHSRLFLTIHGAIYSLFAIALFVIPSIMWPVYGVQINDQYASFLSQHTSIFLGGIAAVSFMMRGVSDLYAQFQLIKALLITNLLGVVITTYAGITGIFVGLGWSDPLFFLVLSVITYIQLKRLKVTEDN</sequence>
<organism evidence="2 3">
    <name type="scientific">Vibrio mediterranei</name>
    <dbReference type="NCBI Taxonomy" id="689"/>
    <lineage>
        <taxon>Bacteria</taxon>
        <taxon>Pseudomonadati</taxon>
        <taxon>Pseudomonadota</taxon>
        <taxon>Gammaproteobacteria</taxon>
        <taxon>Vibrionales</taxon>
        <taxon>Vibrionaceae</taxon>
        <taxon>Vibrio</taxon>
    </lineage>
</organism>
<feature type="transmembrane region" description="Helical" evidence="1">
    <location>
        <begin position="74"/>
        <end position="94"/>
    </location>
</feature>
<name>A0A3G4VEJ3_9VIBR</name>
<evidence type="ECO:0000313" key="2">
    <source>
        <dbReference type="EMBL" id="AYV23217.1"/>
    </source>
</evidence>
<evidence type="ECO:0000313" key="3">
    <source>
        <dbReference type="Proteomes" id="UP000279760"/>
    </source>
</evidence>
<dbReference type="EMBL" id="CP033578">
    <property type="protein sequence ID" value="AYV23217.1"/>
    <property type="molecule type" value="Genomic_DNA"/>
</dbReference>
<protein>
    <submittedName>
        <fullName evidence="2">Uncharacterized protein</fullName>
    </submittedName>
</protein>
<dbReference type="AlphaFoldDB" id="A0A3G4VEJ3"/>
<accession>A0A3G4VEJ3</accession>
<evidence type="ECO:0000256" key="1">
    <source>
        <dbReference type="SAM" id="Phobius"/>
    </source>
</evidence>
<keyword evidence="1" id="KW-0812">Transmembrane</keyword>
<keyword evidence="1" id="KW-0472">Membrane</keyword>